<organism evidence="7 8">
    <name type="scientific">Lactobacillus phage LpeD</name>
    <dbReference type="NCBI Taxonomy" id="2041210"/>
    <lineage>
        <taxon>Viruses</taxon>
        <taxon>Duplodnaviria</taxon>
        <taxon>Heunggongvirae</taxon>
        <taxon>Uroviricota</taxon>
        <taxon>Caudoviricetes</taxon>
        <taxon>Herelleviridae</taxon>
        <taxon>Elpedvirus</taxon>
        <taxon>Elpedvirus LpeD</taxon>
    </lineage>
</organism>
<keyword evidence="8" id="KW-1185">Reference proteome</keyword>
<dbReference type="GO" id="GO:0001897">
    <property type="term" value="P:symbiont-mediated cytolysis of host cell"/>
    <property type="evidence" value="ECO:0007669"/>
    <property type="project" value="UniProtKB-ARBA"/>
</dbReference>
<gene>
    <name evidence="7" type="ORF">LpeD_20</name>
</gene>
<dbReference type="GO" id="GO:0008234">
    <property type="term" value="F:cysteine-type peptidase activity"/>
    <property type="evidence" value="ECO:0007669"/>
    <property type="project" value="UniProtKB-KW"/>
</dbReference>
<dbReference type="InterPro" id="IPR038765">
    <property type="entry name" value="Papain-like_cys_pep_sf"/>
</dbReference>
<dbReference type="Pfam" id="PF13702">
    <property type="entry name" value="Lysozyme_like"/>
    <property type="match status" value="1"/>
</dbReference>
<dbReference type="Gene3D" id="1.10.530.10">
    <property type="match status" value="1"/>
</dbReference>
<feature type="domain" description="NlpC/P60" evidence="6">
    <location>
        <begin position="883"/>
        <end position="1037"/>
    </location>
</feature>
<evidence type="ECO:0000313" key="8">
    <source>
        <dbReference type="Proteomes" id="UP000229296"/>
    </source>
</evidence>
<evidence type="ECO:0000256" key="1">
    <source>
        <dbReference type="ARBA" id="ARBA00007074"/>
    </source>
</evidence>
<dbReference type="InterPro" id="IPR000064">
    <property type="entry name" value="NLP_P60_dom"/>
</dbReference>
<proteinExistence type="inferred from homology"/>
<feature type="compositionally biased region" description="Polar residues" evidence="5">
    <location>
        <begin position="541"/>
        <end position="555"/>
    </location>
</feature>
<keyword evidence="2" id="KW-0645">Protease</keyword>
<dbReference type="GO" id="GO:0006508">
    <property type="term" value="P:proteolysis"/>
    <property type="evidence" value="ECO:0007669"/>
    <property type="project" value="UniProtKB-KW"/>
</dbReference>
<keyword evidence="4" id="KW-0788">Thiol protease</keyword>
<reference evidence="7 8" key="1">
    <citation type="submission" date="2017-08" db="EMBL/GenBank/DDBJ databases">
        <title>Isolation and Characterization of phages of Lactobacillus pentosus and plantarum.</title>
        <authorList>
            <person name="Qi R."/>
            <person name="Yu M."/>
            <person name="Qiao X."/>
            <person name="Li Y."/>
        </authorList>
    </citation>
    <scope>NUCLEOTIDE SEQUENCE [LARGE SCALE GENOMIC DNA]</scope>
</reference>
<evidence type="ECO:0000256" key="3">
    <source>
        <dbReference type="ARBA" id="ARBA00022801"/>
    </source>
</evidence>
<evidence type="ECO:0000259" key="6">
    <source>
        <dbReference type="PROSITE" id="PS51935"/>
    </source>
</evidence>
<dbReference type="SUPFAM" id="SSF54001">
    <property type="entry name" value="Cysteine proteinases"/>
    <property type="match status" value="1"/>
</dbReference>
<dbReference type="InterPro" id="IPR047194">
    <property type="entry name" value="CwlT-like_lysozyme"/>
</dbReference>
<dbReference type="Gene3D" id="3.90.1720.10">
    <property type="entry name" value="endopeptidase domain like (from Nostoc punctiforme)"/>
    <property type="match status" value="1"/>
</dbReference>
<dbReference type="Proteomes" id="UP000229296">
    <property type="component" value="Segment"/>
</dbReference>
<protein>
    <submittedName>
        <fullName evidence="7">Putative tail lysin</fullName>
    </submittedName>
</protein>
<sequence>MYADMPRMSAQVTVTFYTVKGTYPVVARSTSGSVPSNSTSKFNQGLIAFETQNDSSQDMPSFTIQLTDDYDWSTLLVPNDYVRIDVSYYSNIFSSESKKVVKTTLICGLISNINRGFDGSSNSRIYTVTCQGVAKILYNMNLSTFSELTSTLTSYVLLPDDAKKGIKFGGRSSGDIIEQVFTRFITGNNGFTDYAFNNSSLSVPMSDILKLSVIKNSDEAMQTMAYNRFSNYNGTILQMVSDIAAKPFNEIYWTHENGVATFNYRPTPFDQERWEALDRIRLSPSDILNEQVSVTDQDQYSIFKLLAYSGLGSEQYSGGWSGHLAPLTNTELIRRYGYKLMQIDVDYFNGDTKNTDSKDTGETNKNLSSWSKKYSSQAKSICSSLGCSDMYPYLMAIVQMEHGSNNDPINATNHGGSGINGSKASLTFGAKFLKKMDSKASDESNKITDKLALVQAYNFGQGYLDYLSDKSSSSMSLSLNMGYSAKIAKSKGNTNLSTIPYSTSVSKKYGKNYLYKNGANFYYGYEAKNYLGGSTDSAGLSVQNSTAPSTEGTTENEAKKHYPPYSTIEDIFAYARGASTTDTATIPSSYGGESQYQKVISILKDKPKRASFISKVSSLSYPISKVKADALYTDYSEGSGSVTNRISRTVYLSIVAPNYRISNSKISENYSYLKTVKKLKAHPKYAALQLMEVSSYTLGSKQSYMIVKTVGANNGKISESEYNAILKKYAFNDTEDGVNPLTGTGTINSVPYLFVKYTEKLFNWFADNSKFHSGTIVINGTSGIEVGKRLLIKDTKDGVYWEYYIESVSHNWSFQSGWTTTIGVTRGLPLSSENDDRRFTYPKSFWGSYEEFKGGYFGEYDLATAESLYKNSKSDSDDDDSSSGNGSKTAEKALKYAVDLCKEKGKSSVYNGGYHSQDPFKMSTVKGDCSQLVYYAYKKAGVDISSGGSFTTFAMAKSSKLENVSKEGSNKSSAYKKLKDGDLVFFDTEGSDSHVALYMGDDKCVGFQSAPNMLSTFNLKNNVYWWGDFYGHVMRLKS</sequence>
<evidence type="ECO:0000313" key="7">
    <source>
        <dbReference type="EMBL" id="ATG86329.1"/>
    </source>
</evidence>
<keyword evidence="3" id="KW-0378">Hydrolase</keyword>
<evidence type="ECO:0000256" key="5">
    <source>
        <dbReference type="SAM" id="MobiDB-lite"/>
    </source>
</evidence>
<dbReference type="PROSITE" id="PS51935">
    <property type="entry name" value="NLPC_P60"/>
    <property type="match status" value="1"/>
</dbReference>
<comment type="similarity">
    <text evidence="1">Belongs to the peptidase C40 family.</text>
</comment>
<feature type="region of interest" description="Disordered" evidence="5">
    <location>
        <begin position="541"/>
        <end position="560"/>
    </location>
</feature>
<dbReference type="EMBL" id="MF787246">
    <property type="protein sequence ID" value="ATG86329.1"/>
    <property type="molecule type" value="Genomic_DNA"/>
</dbReference>
<name>A0A291I9H1_9CAUD</name>
<accession>A0A291I9H1</accession>
<evidence type="ECO:0000256" key="4">
    <source>
        <dbReference type="ARBA" id="ARBA00022807"/>
    </source>
</evidence>
<evidence type="ECO:0000256" key="2">
    <source>
        <dbReference type="ARBA" id="ARBA00022670"/>
    </source>
</evidence>
<dbReference type="Pfam" id="PF00877">
    <property type="entry name" value="NLPC_P60"/>
    <property type="match status" value="1"/>
</dbReference>